<dbReference type="AlphaFoldDB" id="A0A8K1I8B6"/>
<organism evidence="1">
    <name type="scientific">Morchella brunnea</name>
    <dbReference type="NCBI Taxonomy" id="1174671"/>
    <lineage>
        <taxon>Eukaryota</taxon>
        <taxon>Fungi</taxon>
        <taxon>Dikarya</taxon>
        <taxon>Ascomycota</taxon>
        <taxon>Pezizomycotina</taxon>
        <taxon>Pezizomycetes</taxon>
        <taxon>Pezizales</taxon>
        <taxon>Morchellaceae</taxon>
        <taxon>Morchella</taxon>
    </lineage>
</organism>
<dbReference type="InterPro" id="IPR027434">
    <property type="entry name" value="Homing_endonucl"/>
</dbReference>
<evidence type="ECO:0000313" key="1">
    <source>
        <dbReference type="EMBL" id="UBU98544.1"/>
    </source>
</evidence>
<keyword evidence="1" id="KW-0378">Hydrolase</keyword>
<name>A0A8K1I8B6_9PEZI</name>
<dbReference type="SUPFAM" id="SSF55608">
    <property type="entry name" value="Homing endonucleases"/>
    <property type="match status" value="1"/>
</dbReference>
<sequence length="111" mass="12451">MMKNFKKNLTTISPSKDCVSPSLNDAWFADITDGEGSFTASLLSNSSAFRIRYILTQKWDAKKFGRPLSLSRTALLGPLGGSPWSYFFAQEGLRISIKKMREVLWISLAKI</sequence>
<proteinExistence type="predicted"/>
<geneLocation type="mitochondrion" evidence="1"/>
<keyword evidence="1" id="KW-0255">Endonuclease</keyword>
<reference evidence="1" key="1">
    <citation type="submission" date="2021-01" db="EMBL/GenBank/DDBJ databases">
        <authorList>
            <person name="Sun H.-H."/>
            <person name="Zhang S."/>
            <person name="Zhang Y.-J."/>
        </authorList>
    </citation>
    <scope>NUCLEOTIDE SEQUENCE</scope>
    <source>
        <strain evidence="1">CMM1</strain>
    </source>
</reference>
<keyword evidence="1" id="KW-0496">Mitochondrion</keyword>
<dbReference type="GeneID" id="68665204"/>
<dbReference type="EMBL" id="MW538937">
    <property type="protein sequence ID" value="UBU98544.1"/>
    <property type="molecule type" value="Genomic_DNA"/>
</dbReference>
<dbReference type="RefSeq" id="YP_010218707.1">
    <property type="nucleotide sequence ID" value="NC_058917.1"/>
</dbReference>
<dbReference type="GO" id="GO:0004519">
    <property type="term" value="F:endonuclease activity"/>
    <property type="evidence" value="ECO:0007669"/>
    <property type="project" value="UniProtKB-KW"/>
</dbReference>
<accession>A0A8K1I8B6</accession>
<keyword evidence="1" id="KW-0540">Nuclease</keyword>
<dbReference type="Gene3D" id="3.10.28.10">
    <property type="entry name" value="Homing endonucleases"/>
    <property type="match status" value="1"/>
</dbReference>
<gene>
    <name evidence="1" type="primary">orf111B</name>
</gene>
<protein>
    <submittedName>
        <fullName evidence="1">LAGLIDADG endonuclease</fullName>
    </submittedName>
</protein>